<evidence type="ECO:0000313" key="1">
    <source>
        <dbReference type="EMBL" id="MBM2616473.1"/>
    </source>
</evidence>
<reference evidence="1 2" key="1">
    <citation type="submission" date="2021-01" db="EMBL/GenBank/DDBJ databases">
        <title>Actinoplanes sp. nov. LDG1-06 isolated from lichen.</title>
        <authorList>
            <person name="Saeng-In P."/>
            <person name="Phongsopitanun W."/>
            <person name="Kanchanasin P."/>
            <person name="Yuki M."/>
            <person name="Kudo T."/>
            <person name="Ohkuma M."/>
            <person name="Tanasupawat S."/>
        </authorList>
    </citation>
    <scope>NUCLEOTIDE SEQUENCE [LARGE SCALE GENOMIC DNA]</scope>
    <source>
        <strain evidence="1 2">LDG1-06</strain>
    </source>
</reference>
<comment type="caution">
    <text evidence="1">The sequence shown here is derived from an EMBL/GenBank/DDBJ whole genome shotgun (WGS) entry which is preliminary data.</text>
</comment>
<dbReference type="Proteomes" id="UP000632138">
    <property type="component" value="Unassembled WGS sequence"/>
</dbReference>
<organism evidence="1 2">
    <name type="scientific">Paractinoplanes ovalisporus</name>
    <dbReference type="NCBI Taxonomy" id="2810368"/>
    <lineage>
        <taxon>Bacteria</taxon>
        <taxon>Bacillati</taxon>
        <taxon>Actinomycetota</taxon>
        <taxon>Actinomycetes</taxon>
        <taxon>Micromonosporales</taxon>
        <taxon>Micromonosporaceae</taxon>
        <taxon>Paractinoplanes</taxon>
    </lineage>
</organism>
<proteinExistence type="predicted"/>
<sequence>MPDLSENTDSLAAIDADADLLAGSMVLAEVLPGIAVVFGEVPAELKDELVDFGLVPTADRPRISTILATIGNSASVIGTLGTAAAGAQGLYRLTDTSRAVLAAGGRLAVKDGANLGGVFSTSTGKIIHQARFQPMQGTGVLKGAAGLGPVLAMVALEMSLDQVRYVRVATASGGGRMAVDLITRDENISWQFHADVDSAQVNALAAVLAETMTIPDAEREALLRGRPSVELDEGVTADVPT</sequence>
<protein>
    <submittedName>
        <fullName evidence="1">Uncharacterized protein</fullName>
    </submittedName>
</protein>
<name>A0ABS2A9G3_9ACTN</name>
<evidence type="ECO:0000313" key="2">
    <source>
        <dbReference type="Proteomes" id="UP000632138"/>
    </source>
</evidence>
<accession>A0ABS2A9G3</accession>
<gene>
    <name evidence="1" type="ORF">JIG36_12990</name>
</gene>
<keyword evidence="2" id="KW-1185">Reference proteome</keyword>
<dbReference type="EMBL" id="JAENHP010000003">
    <property type="protein sequence ID" value="MBM2616473.1"/>
    <property type="molecule type" value="Genomic_DNA"/>
</dbReference>
<dbReference type="RefSeq" id="WP_203376362.1">
    <property type="nucleotide sequence ID" value="NZ_JAENHP010000003.1"/>
</dbReference>